<evidence type="ECO:0000259" key="5">
    <source>
        <dbReference type="PROSITE" id="PS50850"/>
    </source>
</evidence>
<evidence type="ECO:0000256" key="3">
    <source>
        <dbReference type="ARBA" id="ARBA00023136"/>
    </source>
</evidence>
<gene>
    <name evidence="6" type="ORF">A2W52_04935</name>
</gene>
<dbReference type="Gene3D" id="1.20.1250.20">
    <property type="entry name" value="MFS general substrate transporter like domains"/>
    <property type="match status" value="2"/>
</dbReference>
<feature type="transmembrane region" description="Helical" evidence="4">
    <location>
        <begin position="165"/>
        <end position="187"/>
    </location>
</feature>
<feature type="transmembrane region" description="Helical" evidence="4">
    <location>
        <begin position="275"/>
        <end position="292"/>
    </location>
</feature>
<feature type="transmembrane region" description="Helical" evidence="4">
    <location>
        <begin position="336"/>
        <end position="356"/>
    </location>
</feature>
<dbReference type="InterPro" id="IPR020846">
    <property type="entry name" value="MFS_dom"/>
</dbReference>
<evidence type="ECO:0000256" key="2">
    <source>
        <dbReference type="ARBA" id="ARBA00022989"/>
    </source>
</evidence>
<dbReference type="CDD" id="cd17370">
    <property type="entry name" value="MFS_MJ1317_like"/>
    <property type="match status" value="1"/>
</dbReference>
<keyword evidence="1 4" id="KW-0812">Transmembrane</keyword>
<dbReference type="PANTHER" id="PTHR23518">
    <property type="entry name" value="C-METHYLTRANSFERASE"/>
    <property type="match status" value="1"/>
</dbReference>
<dbReference type="GO" id="GO:0022857">
    <property type="term" value="F:transmembrane transporter activity"/>
    <property type="evidence" value="ECO:0007669"/>
    <property type="project" value="InterPro"/>
</dbReference>
<dbReference type="SUPFAM" id="SSF103473">
    <property type="entry name" value="MFS general substrate transporter"/>
    <property type="match status" value="1"/>
</dbReference>
<feature type="transmembrane region" description="Helical" evidence="4">
    <location>
        <begin position="298"/>
        <end position="316"/>
    </location>
</feature>
<proteinExistence type="predicted"/>
<protein>
    <recommendedName>
        <fullName evidence="5">Major facilitator superfamily (MFS) profile domain-containing protein</fullName>
    </recommendedName>
</protein>
<feature type="transmembrane region" description="Helical" evidence="4">
    <location>
        <begin position="77"/>
        <end position="103"/>
    </location>
</feature>
<dbReference type="EMBL" id="MHRJ01000056">
    <property type="protein sequence ID" value="OHA20890.1"/>
    <property type="molecule type" value="Genomic_DNA"/>
</dbReference>
<name>A0A1G2MAF4_9BACT</name>
<dbReference type="InterPro" id="IPR011701">
    <property type="entry name" value="MFS"/>
</dbReference>
<feature type="transmembrane region" description="Helical" evidence="4">
    <location>
        <begin position="362"/>
        <end position="382"/>
    </location>
</feature>
<dbReference type="Pfam" id="PF07690">
    <property type="entry name" value="MFS_1"/>
    <property type="match status" value="1"/>
</dbReference>
<sequence>MKRIFGIEKNVFFMGLVSFFNDFSNEMIVSVFPAFFSSVLKSGAASLGLIEGVADGLSNITKIFSGRLSDKLQKRKLLALLGYVLSVATRPFYLVSSAAAHVFGIRVIDRIGKGIREAPRDALLSLSTTEESVGRSFGFHRAMDSMGAILGPLVAFLILETFPGAFNRVFLTAFFVGILALFSFAFIREIQAARHKGATVKLKLKAQTKTFKRFLIIIFILSLANLPIALLLLRTQDIGLEVSFIPLFYLFFNVSYTLFSVHAGRMADRVGDKPVILGGYLLIALGYLLMIYDHTLSALAFGFMILGIGSAFTDSVQRSFAARLTSPEERGNAYGLLNAAIGCGALISGVVGGLLWQNFGAAAALSLSLGLILVALIAFGLMGGARTR</sequence>
<reference evidence="6 7" key="1">
    <citation type="journal article" date="2016" name="Nat. Commun.">
        <title>Thousands of microbial genomes shed light on interconnected biogeochemical processes in an aquifer system.</title>
        <authorList>
            <person name="Anantharaman K."/>
            <person name="Brown C.T."/>
            <person name="Hug L.A."/>
            <person name="Sharon I."/>
            <person name="Castelle C.J."/>
            <person name="Probst A.J."/>
            <person name="Thomas B.C."/>
            <person name="Singh A."/>
            <person name="Wilkins M.J."/>
            <person name="Karaoz U."/>
            <person name="Brodie E.L."/>
            <person name="Williams K.H."/>
            <person name="Hubbard S.S."/>
            <person name="Banfield J.F."/>
        </authorList>
    </citation>
    <scope>NUCLEOTIDE SEQUENCE [LARGE SCALE GENOMIC DNA]</scope>
</reference>
<evidence type="ECO:0000313" key="7">
    <source>
        <dbReference type="Proteomes" id="UP000176493"/>
    </source>
</evidence>
<feature type="transmembrane region" description="Helical" evidence="4">
    <location>
        <begin position="244"/>
        <end position="263"/>
    </location>
</feature>
<dbReference type="PANTHER" id="PTHR23518:SF2">
    <property type="entry name" value="MAJOR FACILITATOR SUPERFAMILY TRANSPORTER"/>
    <property type="match status" value="1"/>
</dbReference>
<evidence type="ECO:0000256" key="4">
    <source>
        <dbReference type="SAM" id="Phobius"/>
    </source>
</evidence>
<dbReference type="AlphaFoldDB" id="A0A1G2MAF4"/>
<organism evidence="6 7">
    <name type="scientific">Candidatus Taylorbacteria bacterium RIFCSPHIGHO2_02_49_25</name>
    <dbReference type="NCBI Taxonomy" id="1802305"/>
    <lineage>
        <taxon>Bacteria</taxon>
        <taxon>Candidatus Tayloriibacteriota</taxon>
    </lineage>
</organism>
<accession>A0A1G2MAF4</accession>
<keyword evidence="3 4" id="KW-0472">Membrane</keyword>
<keyword evidence="2 4" id="KW-1133">Transmembrane helix</keyword>
<comment type="caution">
    <text evidence="6">The sequence shown here is derived from an EMBL/GenBank/DDBJ whole genome shotgun (WGS) entry which is preliminary data.</text>
</comment>
<dbReference type="Proteomes" id="UP000176493">
    <property type="component" value="Unassembled WGS sequence"/>
</dbReference>
<evidence type="ECO:0000313" key="6">
    <source>
        <dbReference type="EMBL" id="OHA20890.1"/>
    </source>
</evidence>
<evidence type="ECO:0000256" key="1">
    <source>
        <dbReference type="ARBA" id="ARBA00022692"/>
    </source>
</evidence>
<dbReference type="PROSITE" id="PS50850">
    <property type="entry name" value="MFS"/>
    <property type="match status" value="1"/>
</dbReference>
<dbReference type="InterPro" id="IPR036259">
    <property type="entry name" value="MFS_trans_sf"/>
</dbReference>
<feature type="domain" description="Major facilitator superfamily (MFS) profile" evidence="5">
    <location>
        <begin position="10"/>
        <end position="386"/>
    </location>
</feature>
<feature type="transmembrane region" description="Helical" evidence="4">
    <location>
        <begin position="214"/>
        <end position="232"/>
    </location>
</feature>